<evidence type="ECO:0000256" key="4">
    <source>
        <dbReference type="SAM" id="MobiDB-lite"/>
    </source>
</evidence>
<dbReference type="EMBL" id="JAEUBG010003197">
    <property type="protein sequence ID" value="KAH3683254.1"/>
    <property type="molecule type" value="Genomic_DNA"/>
</dbReference>
<dbReference type="GO" id="GO:0000812">
    <property type="term" value="C:Swr1 complex"/>
    <property type="evidence" value="ECO:0007669"/>
    <property type="project" value="TreeGrafter"/>
</dbReference>
<evidence type="ECO:0000256" key="1">
    <source>
        <dbReference type="ARBA" id="ARBA00010465"/>
    </source>
</evidence>
<gene>
    <name evidence="6" type="ORF">WICPIJ_005782</name>
</gene>
<dbReference type="InterPro" id="IPR011421">
    <property type="entry name" value="BCNT-C"/>
</dbReference>
<feature type="compositionally biased region" description="Basic and acidic residues" evidence="4">
    <location>
        <begin position="80"/>
        <end position="94"/>
    </location>
</feature>
<name>A0A9P8TLL5_WICPI</name>
<dbReference type="Proteomes" id="UP000774326">
    <property type="component" value="Unassembled WGS sequence"/>
</dbReference>
<organism evidence="6 7">
    <name type="scientific">Wickerhamomyces pijperi</name>
    <name type="common">Yeast</name>
    <name type="synonym">Pichia pijperi</name>
    <dbReference type="NCBI Taxonomy" id="599730"/>
    <lineage>
        <taxon>Eukaryota</taxon>
        <taxon>Fungi</taxon>
        <taxon>Dikarya</taxon>
        <taxon>Ascomycota</taxon>
        <taxon>Saccharomycotina</taxon>
        <taxon>Saccharomycetes</taxon>
        <taxon>Phaffomycetales</taxon>
        <taxon>Wickerhamomycetaceae</taxon>
        <taxon>Wickerhamomyces</taxon>
    </lineage>
</organism>
<feature type="region of interest" description="Disordered" evidence="4">
    <location>
        <begin position="214"/>
        <end position="246"/>
    </location>
</feature>
<evidence type="ECO:0000256" key="2">
    <source>
        <dbReference type="ARBA" id="ARBA00019138"/>
    </source>
</evidence>
<dbReference type="AlphaFoldDB" id="A0A9P8TLL5"/>
<feature type="compositionally biased region" description="Polar residues" evidence="4">
    <location>
        <begin position="40"/>
        <end position="57"/>
    </location>
</feature>
<reference evidence="6" key="2">
    <citation type="submission" date="2021-01" db="EMBL/GenBank/DDBJ databases">
        <authorList>
            <person name="Schikora-Tamarit M.A."/>
        </authorList>
    </citation>
    <scope>NUCLEOTIDE SEQUENCE</scope>
    <source>
        <strain evidence="6">CBS2887</strain>
    </source>
</reference>
<sequence length="337" mass="38925">MNSMDTKERPAEEVEEDHYVEEEDEDFDPNGKYRVHRYSPATNTKDLLTFNPTANNGNDEDFSESDEDEADSKPKTKKRKLEEEKAKRETEKEVSNANYKSIESSEGGLIKTRSQRQQESQESKQFRHINNGSTASSTTNIDELWEKLKKESTQRLKHQFSSSNVSSDSSKTALNSNRKVKIKRKYEYAGEIITEEKWVDAESAEAKAYISTLQDRSELETNEADGPTSDKTEAEAEAEEDKARVNERGEKLRKVYKRPPLLEGIINGSIKPKFNTLEKSRVDFAKFVDKEGINDELTQHNKNGYLEKQDFLSRVEFHRDSSIKEMRKKELMNKNNK</sequence>
<dbReference type="PROSITE" id="PS51279">
    <property type="entry name" value="BCNT_C"/>
    <property type="match status" value="1"/>
</dbReference>
<feature type="compositionally biased region" description="Acidic residues" evidence="4">
    <location>
        <begin position="13"/>
        <end position="28"/>
    </location>
</feature>
<proteinExistence type="inferred from homology"/>
<evidence type="ECO:0000313" key="6">
    <source>
        <dbReference type="EMBL" id="KAH3683254.1"/>
    </source>
</evidence>
<feature type="compositionally biased region" description="Basic and acidic residues" evidence="4">
    <location>
        <begin position="144"/>
        <end position="154"/>
    </location>
</feature>
<feature type="region of interest" description="Disordered" evidence="4">
    <location>
        <begin position="1"/>
        <end position="177"/>
    </location>
</feature>
<keyword evidence="7" id="KW-1185">Reference proteome</keyword>
<comment type="function">
    <text evidence="3">Component of the SWR1 complex which mediates the ATP-dependent exchange of histone H2A for the H2A variant HZT1 leading to transcriptional regulation of selected genes by chromatin remodeling. Involved in chromosome stability.</text>
</comment>
<comment type="caution">
    <text evidence="6">The sequence shown here is derived from an EMBL/GenBank/DDBJ whole genome shotgun (WGS) entry which is preliminary data.</text>
</comment>
<comment type="similarity">
    <text evidence="1">Belongs to the SWC5 family.</text>
</comment>
<feature type="compositionally biased region" description="Polar residues" evidence="4">
    <location>
        <begin position="128"/>
        <end position="141"/>
    </location>
</feature>
<accession>A0A9P8TLL5</accession>
<evidence type="ECO:0000256" key="3">
    <source>
        <dbReference type="ARBA" id="ARBA00025222"/>
    </source>
</evidence>
<dbReference type="PANTHER" id="PTHR48407:SF1">
    <property type="entry name" value="CRANIOFACIAL DEVELOPMENT PROTEIN 1"/>
    <property type="match status" value="1"/>
</dbReference>
<dbReference type="OrthoDB" id="445677at2759"/>
<evidence type="ECO:0000313" key="7">
    <source>
        <dbReference type="Proteomes" id="UP000774326"/>
    </source>
</evidence>
<protein>
    <recommendedName>
        <fullName evidence="2">SWR1-complex protein 5</fullName>
    </recommendedName>
</protein>
<evidence type="ECO:0000259" key="5">
    <source>
        <dbReference type="PROSITE" id="PS51279"/>
    </source>
</evidence>
<feature type="compositionally biased region" description="Acidic residues" evidence="4">
    <location>
        <begin position="58"/>
        <end position="70"/>
    </location>
</feature>
<dbReference type="PANTHER" id="PTHR48407">
    <property type="entry name" value="CRANIOFACIAL DEVELOPMENT PROTEIN 1"/>
    <property type="match status" value="1"/>
</dbReference>
<feature type="compositionally biased region" description="Polar residues" evidence="4">
    <location>
        <begin position="95"/>
        <end position="104"/>
    </location>
</feature>
<dbReference type="Pfam" id="PF07572">
    <property type="entry name" value="BCNT"/>
    <property type="match status" value="1"/>
</dbReference>
<feature type="compositionally biased region" description="Low complexity" evidence="4">
    <location>
        <begin position="161"/>
        <end position="170"/>
    </location>
</feature>
<feature type="compositionally biased region" description="Basic and acidic residues" evidence="4">
    <location>
        <begin position="1"/>
        <end position="12"/>
    </location>
</feature>
<dbReference type="InterPro" id="IPR027124">
    <property type="entry name" value="Swc5/CFDP1/2"/>
</dbReference>
<feature type="domain" description="BCNT-C" evidence="5">
    <location>
        <begin position="256"/>
        <end position="333"/>
    </location>
</feature>
<reference evidence="6" key="1">
    <citation type="journal article" date="2021" name="Open Biol.">
        <title>Shared evolutionary footprints suggest mitochondrial oxidative damage underlies multiple complex I losses in fungi.</title>
        <authorList>
            <person name="Schikora-Tamarit M.A."/>
            <person name="Marcet-Houben M."/>
            <person name="Nosek J."/>
            <person name="Gabaldon T."/>
        </authorList>
    </citation>
    <scope>NUCLEOTIDE SEQUENCE</scope>
    <source>
        <strain evidence="6">CBS2887</strain>
    </source>
</reference>